<accession>A0A2A9M4M0</accession>
<dbReference type="KEGG" id="bbes:BESB_015280"/>
<feature type="region of interest" description="Disordered" evidence="1">
    <location>
        <begin position="1"/>
        <end position="52"/>
    </location>
</feature>
<feature type="compositionally biased region" description="Basic and acidic residues" evidence="1">
    <location>
        <begin position="253"/>
        <end position="268"/>
    </location>
</feature>
<feature type="region of interest" description="Disordered" evidence="1">
    <location>
        <begin position="344"/>
        <end position="425"/>
    </location>
</feature>
<evidence type="ECO:0000313" key="2">
    <source>
        <dbReference type="EMBL" id="PFH32915.1"/>
    </source>
</evidence>
<evidence type="ECO:0000313" key="3">
    <source>
        <dbReference type="Proteomes" id="UP000224006"/>
    </source>
</evidence>
<feature type="region of interest" description="Disordered" evidence="1">
    <location>
        <begin position="112"/>
        <end position="132"/>
    </location>
</feature>
<feature type="compositionally biased region" description="Low complexity" evidence="1">
    <location>
        <begin position="119"/>
        <end position="132"/>
    </location>
</feature>
<dbReference type="OrthoDB" id="330141at2759"/>
<comment type="caution">
    <text evidence="2">The sequence shown here is derived from an EMBL/GenBank/DDBJ whole genome shotgun (WGS) entry which is preliminary data.</text>
</comment>
<keyword evidence="3" id="KW-1185">Reference proteome</keyword>
<dbReference type="RefSeq" id="XP_029216924.1">
    <property type="nucleotide sequence ID" value="XM_029360257.1"/>
</dbReference>
<dbReference type="VEuPathDB" id="ToxoDB:BESB_015280"/>
<feature type="compositionally biased region" description="Low complexity" evidence="1">
    <location>
        <begin position="442"/>
        <end position="451"/>
    </location>
</feature>
<protein>
    <submittedName>
        <fullName evidence="2">Uncharacterized protein</fullName>
    </submittedName>
</protein>
<dbReference type="EMBL" id="NWUJ01000010">
    <property type="protein sequence ID" value="PFH32915.1"/>
    <property type="molecule type" value="Genomic_DNA"/>
</dbReference>
<feature type="compositionally biased region" description="Low complexity" evidence="1">
    <location>
        <begin position="298"/>
        <end position="327"/>
    </location>
</feature>
<organism evidence="2 3">
    <name type="scientific">Besnoitia besnoiti</name>
    <name type="common">Apicomplexan protozoan</name>
    <dbReference type="NCBI Taxonomy" id="94643"/>
    <lineage>
        <taxon>Eukaryota</taxon>
        <taxon>Sar</taxon>
        <taxon>Alveolata</taxon>
        <taxon>Apicomplexa</taxon>
        <taxon>Conoidasida</taxon>
        <taxon>Coccidia</taxon>
        <taxon>Eucoccidiorida</taxon>
        <taxon>Eimeriorina</taxon>
        <taxon>Sarcocystidae</taxon>
        <taxon>Besnoitia</taxon>
    </lineage>
</organism>
<gene>
    <name evidence="2" type="ORF">BESB_015280</name>
</gene>
<feature type="region of interest" description="Disordered" evidence="1">
    <location>
        <begin position="439"/>
        <end position="462"/>
    </location>
</feature>
<feature type="region of interest" description="Disordered" evidence="1">
    <location>
        <begin position="489"/>
        <end position="514"/>
    </location>
</feature>
<dbReference type="STRING" id="94643.A0A2A9M4M0"/>
<feature type="compositionally biased region" description="Polar residues" evidence="1">
    <location>
        <begin position="28"/>
        <end position="44"/>
    </location>
</feature>
<reference evidence="2 3" key="1">
    <citation type="submission" date="2017-09" db="EMBL/GenBank/DDBJ databases">
        <title>Genome sequencing of Besnoitia besnoiti strain Bb-Ger1.</title>
        <authorList>
            <person name="Schares G."/>
            <person name="Venepally P."/>
            <person name="Lorenzi H.A."/>
        </authorList>
    </citation>
    <scope>NUCLEOTIDE SEQUENCE [LARGE SCALE GENOMIC DNA]</scope>
    <source>
        <strain evidence="2 3">Bb-Ger1</strain>
    </source>
</reference>
<evidence type="ECO:0000256" key="1">
    <source>
        <dbReference type="SAM" id="MobiDB-lite"/>
    </source>
</evidence>
<dbReference type="GeneID" id="40306589"/>
<dbReference type="AlphaFoldDB" id="A0A2A9M4M0"/>
<feature type="region of interest" description="Disordered" evidence="1">
    <location>
        <begin position="172"/>
        <end position="327"/>
    </location>
</feature>
<proteinExistence type="predicted"/>
<name>A0A2A9M4M0_BESBE</name>
<sequence>MSQPALPVAPRHASLPAASRGRCCSGGDFSSGSLRASPALPQQDSRAEGRSGGTGFLSLLFKQLSARLGACTEDSRSQDAHTEFRVSAAPRGAFAPASTFFRSRDSLWLPTGCGREDTAATPSSSSAAAAEPPLSAPLCETLQFSLSCERTPPRLEAGRSASRSLSSASVFPSCSGAASGDSPQSSGLSPPRSHKPSLPPGLIRTGNAGMRSLPPAGSNSPLSPYPSPYLVSSPEFSFPEGARPCSEDTEELSPLREDELSRRLRVRDAFSASGRGASAYPPPAPARNSCGQRPLHTPPFAARAPPAAPYPYGGASSSPNAAAASLAAPRFTPAQSAAHTLRQNLPPQSASTPSFPLLDARPPQAAPVVCSPTQTTPPQGEAPSGSRAPLWPARGSVGVSPASSVNPHQGGGYGAPQRPAFQVSPGESVFSRAAAGAYALPGDSSQGGQQDAQTESESPPYSPFVARSALRSVEFALGDDAFDLRAAGDSRASAPPAEGARGAGLSLARRGTGDREGGIAPGVVQLALDVYQACRAPAVDDFEFSVVGDPLFDERRPKAEDLSGGTLRRARRKLGTWKLA</sequence>
<dbReference type="Proteomes" id="UP000224006">
    <property type="component" value="Chromosome IX"/>
</dbReference>
<feature type="compositionally biased region" description="Polar residues" evidence="1">
    <location>
        <begin position="344"/>
        <end position="354"/>
    </location>
</feature>